<dbReference type="Proteomes" id="UP001234581">
    <property type="component" value="Unassembled WGS sequence"/>
</dbReference>
<proteinExistence type="predicted"/>
<comment type="caution">
    <text evidence="2">The sequence shown here is derived from an EMBL/GenBank/DDBJ whole genome shotgun (WGS) entry which is preliminary data.</text>
</comment>
<keyword evidence="3" id="KW-1185">Reference proteome</keyword>
<evidence type="ECO:0008006" key="4">
    <source>
        <dbReference type="Google" id="ProtNLM"/>
    </source>
</evidence>
<reference evidence="2 3" key="1">
    <citation type="submission" date="2023-03" db="EMBL/GenBank/DDBJ databases">
        <title>Genome sequence of Lichtheimia ornata CBS 291.66.</title>
        <authorList>
            <person name="Mohabir J.T."/>
            <person name="Shea T.P."/>
            <person name="Kurbessoian T."/>
            <person name="Berby B."/>
            <person name="Fontaine J."/>
            <person name="Livny J."/>
            <person name="Gnirke A."/>
            <person name="Stajich J.E."/>
            <person name="Cuomo C.A."/>
        </authorList>
    </citation>
    <scope>NUCLEOTIDE SEQUENCE [LARGE SCALE GENOMIC DNA]</scope>
    <source>
        <strain evidence="2">CBS 291.66</strain>
    </source>
</reference>
<dbReference type="GO" id="GO:0003677">
    <property type="term" value="F:DNA binding"/>
    <property type="evidence" value="ECO:0007669"/>
    <property type="project" value="TreeGrafter"/>
</dbReference>
<dbReference type="RefSeq" id="XP_058336859.1">
    <property type="nucleotide sequence ID" value="XM_058492366.1"/>
</dbReference>
<evidence type="ECO:0000313" key="2">
    <source>
        <dbReference type="EMBL" id="KAJ8651945.1"/>
    </source>
</evidence>
<dbReference type="AlphaFoldDB" id="A0AAD7UT14"/>
<protein>
    <recommendedName>
        <fullName evidence="4">Camp-independent regulatory protein pac2</fullName>
    </recommendedName>
</protein>
<dbReference type="PANTHER" id="PTHR28027:SF1">
    <property type="entry name" value="CAMP INDEPENDENT REGULATORY PROTEIN (AFU_ORTHOLOGUE AFUA_3G09640)"/>
    <property type="match status" value="1"/>
</dbReference>
<accession>A0AAD7UT14</accession>
<feature type="compositionally biased region" description="Polar residues" evidence="1">
    <location>
        <begin position="225"/>
        <end position="234"/>
    </location>
</feature>
<dbReference type="GeneID" id="83219809"/>
<name>A0AAD7UT14_9FUNG</name>
<feature type="region of interest" description="Disordered" evidence="1">
    <location>
        <begin position="183"/>
        <end position="234"/>
    </location>
</feature>
<evidence type="ECO:0000313" key="3">
    <source>
        <dbReference type="Proteomes" id="UP001234581"/>
    </source>
</evidence>
<organism evidence="2 3">
    <name type="scientific">Lichtheimia ornata</name>
    <dbReference type="NCBI Taxonomy" id="688661"/>
    <lineage>
        <taxon>Eukaryota</taxon>
        <taxon>Fungi</taxon>
        <taxon>Fungi incertae sedis</taxon>
        <taxon>Mucoromycota</taxon>
        <taxon>Mucoromycotina</taxon>
        <taxon>Mucoromycetes</taxon>
        <taxon>Mucorales</taxon>
        <taxon>Lichtheimiaceae</taxon>
        <taxon>Lichtheimia</taxon>
    </lineage>
</organism>
<feature type="compositionally biased region" description="Low complexity" evidence="1">
    <location>
        <begin position="190"/>
        <end position="199"/>
    </location>
</feature>
<dbReference type="Pfam" id="PF09729">
    <property type="entry name" value="Gti1_Pac2"/>
    <property type="match status" value="1"/>
</dbReference>
<dbReference type="InterPro" id="IPR018608">
    <property type="entry name" value="Gti1/Pac2"/>
</dbReference>
<sequence>MQTYIGQIKTPQDALIIFEACRQGLLKRVHHRLSSKERNEIRSGHVFVWDEHEAGMRRWTDGRTWSPSRVSGSFLTYRELSTKRRPRRHNKMTPVYTYKPNGLIKQSFSICTASNQKLHLISYITKDDVYAGSLLQPSADPNLKQIDVPVGLYPELNPLDTNVGAPHSSITRTLLRHSSSIIDHQQQATPSLSSSPCVSSDDDDPTMSSPVIYYTPSSPPMTSSNGNNCLSSSTLRDLPLPTDSLFSSIPTVSSEDKRQLQALHCQLRL</sequence>
<dbReference type="PANTHER" id="PTHR28027">
    <property type="entry name" value="TRANSCRIPTIONAL REGULATOR MIT1"/>
    <property type="match status" value="1"/>
</dbReference>
<evidence type="ECO:0000256" key="1">
    <source>
        <dbReference type="SAM" id="MobiDB-lite"/>
    </source>
</evidence>
<gene>
    <name evidence="2" type="ORF">O0I10_012465</name>
</gene>
<dbReference type="EMBL" id="JARTCD010000128">
    <property type="protein sequence ID" value="KAJ8651945.1"/>
    <property type="molecule type" value="Genomic_DNA"/>
</dbReference>